<evidence type="ECO:0000256" key="2">
    <source>
        <dbReference type="ARBA" id="ARBA00022737"/>
    </source>
</evidence>
<dbReference type="PROSITE" id="PS51470">
    <property type="entry name" value="FG_GAP"/>
    <property type="match status" value="4"/>
</dbReference>
<dbReference type="SUPFAM" id="SSF69318">
    <property type="entry name" value="Integrin alpha N-terminal domain"/>
    <property type="match status" value="2"/>
</dbReference>
<dbReference type="PANTHER" id="PTHR23221">
    <property type="entry name" value="GLYCOSYLPHOSPHATIDYLINOSITOL PHOSPHOLIPASE D"/>
    <property type="match status" value="1"/>
</dbReference>
<protein>
    <submittedName>
        <fullName evidence="5">Uncharacterized protein</fullName>
    </submittedName>
</protein>
<dbReference type="Pfam" id="PF01839">
    <property type="entry name" value="FG-GAP"/>
    <property type="match status" value="5"/>
</dbReference>
<dbReference type="GO" id="GO:0007155">
    <property type="term" value="P:cell adhesion"/>
    <property type="evidence" value="ECO:0007669"/>
    <property type="project" value="InterPro"/>
</dbReference>
<evidence type="ECO:0000313" key="6">
    <source>
        <dbReference type="Proteomes" id="UP000231436"/>
    </source>
</evidence>
<keyword evidence="1" id="KW-0732">Signal</keyword>
<dbReference type="AlphaFoldDB" id="A0A2M8LHH0"/>
<keyword evidence="3" id="KW-0378">Hydrolase</keyword>
<dbReference type="InterPro" id="IPR013517">
    <property type="entry name" value="FG-GAP"/>
</dbReference>
<dbReference type="GO" id="GO:0008305">
    <property type="term" value="C:integrin complex"/>
    <property type="evidence" value="ECO:0007669"/>
    <property type="project" value="InterPro"/>
</dbReference>
<proteinExistence type="predicted"/>
<dbReference type="GO" id="GO:0016787">
    <property type="term" value="F:hydrolase activity"/>
    <property type="evidence" value="ECO:0007669"/>
    <property type="project" value="UniProtKB-KW"/>
</dbReference>
<sequence length="766" mass="78608">MEKNLMCVMWMLLVFLTGCDIAPFIGDLKTSVCDFDKDGLARSSDYCGGPDCDDGDQDVGEPTIWYNDVDQDGFGGETQETACSAPPNFVDHNGDCDDTSELVHPDAIEVCNGYDDNCDGGIDDENIPTWYADVDTDGYGDLANSQESCDEPTGYVDNSDDCDDGDATVNPEGVEICDDGIDQDCNGIIDDADGSVTWYADADGDSYGDPENLLATCVENPEGYVSNANDCDDSEADVNPSAVEICDDLIDNNCNGETDTDTEDVNWYADVDGDGYGDESDSLVDCAPPERYVEDLTDCDDADADINPGVDEVCNNDIDDNCDGSPNACDHAGTISFSTADGTIDGMEVGGYAGFALASAGDFNLDGFDDVVMSASQAHTVYIFFGPITGALDTDSADITLEGPSGSYAGMAVAGACDLDGDGNNTDILVGGPYDTDNGSEAGAVWVISGPISSGTYSLDAIADAKLTGSAGSRFGSSVDCSGDNDGDGKDDILVGAPNDDATAEDAGAVYLGISPVASGSSTSLISLLGVTTDDATGSMVTFADVDGDGYADVVIGTHQDDDVDTNAGAIAIFLGPLTSSASVSTADIKLTGENTSDFAGRTLKAGDIDGDGNDDLLVGAYQYDSSTGAFYIVYGGATLASGSLSTHIKVTGEASGDSASYGLGGICDFDRDGSNDLFIGARTESSSASQAGALYIFHGAPTSGSTLGSAYAKFTGETAGDYAGGALATMDLDGDGFCDVVTSAYLGDYTGSNTGRVYAIYGLGY</sequence>
<dbReference type="EMBL" id="PFEU01000008">
    <property type="protein sequence ID" value="PJE76884.1"/>
    <property type="molecule type" value="Genomic_DNA"/>
</dbReference>
<evidence type="ECO:0000256" key="4">
    <source>
        <dbReference type="ARBA" id="ARBA00023180"/>
    </source>
</evidence>
<dbReference type="PRINTS" id="PR01185">
    <property type="entry name" value="INTEGRINA"/>
</dbReference>
<keyword evidence="2" id="KW-0677">Repeat</keyword>
<dbReference type="InterPro" id="IPR028994">
    <property type="entry name" value="Integrin_alpha_N"/>
</dbReference>
<dbReference type="Pfam" id="PF11617">
    <property type="entry name" value="Cu-binding_MopE"/>
    <property type="match status" value="4"/>
</dbReference>
<dbReference type="Proteomes" id="UP000231436">
    <property type="component" value="Unassembled WGS sequence"/>
</dbReference>
<reference evidence="6" key="1">
    <citation type="submission" date="2017-09" db="EMBL/GenBank/DDBJ databases">
        <title>Depth-based differentiation of microbial function through sediment-hosted aquifers and enrichment of novel symbionts in the deep terrestrial subsurface.</title>
        <authorList>
            <person name="Probst A.J."/>
            <person name="Ladd B."/>
            <person name="Jarett J.K."/>
            <person name="Geller-Mcgrath D.E."/>
            <person name="Sieber C.M.K."/>
            <person name="Emerson J.B."/>
            <person name="Anantharaman K."/>
            <person name="Thomas B.C."/>
            <person name="Malmstrom R."/>
            <person name="Stieglmeier M."/>
            <person name="Klingl A."/>
            <person name="Woyke T."/>
            <person name="Ryan C.M."/>
            <person name="Banfield J.F."/>
        </authorList>
    </citation>
    <scope>NUCLEOTIDE SEQUENCE [LARGE SCALE GENOMIC DNA]</scope>
</reference>
<name>A0A2M8LHH0_9BACT</name>
<gene>
    <name evidence="5" type="ORF">COV05_01665</name>
</gene>
<keyword evidence="4" id="KW-0325">Glycoprotein</keyword>
<evidence type="ECO:0000256" key="1">
    <source>
        <dbReference type="ARBA" id="ARBA00022729"/>
    </source>
</evidence>
<comment type="caution">
    <text evidence="5">The sequence shown here is derived from an EMBL/GenBank/DDBJ whole genome shotgun (WGS) entry which is preliminary data.</text>
</comment>
<evidence type="ECO:0000256" key="3">
    <source>
        <dbReference type="ARBA" id="ARBA00022801"/>
    </source>
</evidence>
<dbReference type="SMART" id="SM00191">
    <property type="entry name" value="Int_alpha"/>
    <property type="match status" value="7"/>
</dbReference>
<dbReference type="Gene3D" id="2.130.10.130">
    <property type="entry name" value="Integrin alpha, N-terminal"/>
    <property type="match status" value="3"/>
</dbReference>
<dbReference type="InterPro" id="IPR021655">
    <property type="entry name" value="Put_metal-bd"/>
</dbReference>
<dbReference type="PANTHER" id="PTHR23221:SF7">
    <property type="entry name" value="PHOSPHATIDYLINOSITOL-GLYCAN-SPECIFIC PHOSPHOLIPASE D"/>
    <property type="match status" value="1"/>
</dbReference>
<organism evidence="5 6">
    <name type="scientific">Candidatus Uhrbacteria bacterium CG10_big_fil_rev_8_21_14_0_10_48_16</name>
    <dbReference type="NCBI Taxonomy" id="1975038"/>
    <lineage>
        <taxon>Bacteria</taxon>
        <taxon>Candidatus Uhriibacteriota</taxon>
    </lineage>
</organism>
<dbReference type="InterPro" id="IPR000413">
    <property type="entry name" value="Integrin_alpha"/>
</dbReference>
<dbReference type="PROSITE" id="PS51257">
    <property type="entry name" value="PROKAR_LIPOPROTEIN"/>
    <property type="match status" value="1"/>
</dbReference>
<evidence type="ECO:0000313" key="5">
    <source>
        <dbReference type="EMBL" id="PJE76884.1"/>
    </source>
</evidence>
<dbReference type="InterPro" id="IPR013519">
    <property type="entry name" value="Int_alpha_beta-p"/>
</dbReference>
<accession>A0A2M8LHH0</accession>